<dbReference type="EC" id="2.3.1.41" evidence="3"/>
<evidence type="ECO:0000256" key="2">
    <source>
        <dbReference type="ARBA" id="ARBA00011738"/>
    </source>
</evidence>
<keyword evidence="13" id="KW-1185">Reference proteome</keyword>
<dbReference type="eggNOG" id="COG0304">
    <property type="taxonomic scope" value="Bacteria"/>
</dbReference>
<dbReference type="RefSeq" id="WP_003081322.1">
    <property type="nucleotide sequence ID" value="NZ_AEUW02000001.1"/>
</dbReference>
<evidence type="ECO:0000256" key="9">
    <source>
        <dbReference type="ARBA" id="ARBA00048121"/>
    </source>
</evidence>
<comment type="catalytic activity">
    <reaction evidence="10">
        <text>a fatty acyl-[ACP] + malonyl-[ACP] + H(+) = a 3-oxoacyl-[ACP] + holo-[ACP] + CO2</text>
        <dbReference type="Rhea" id="RHEA:22836"/>
        <dbReference type="Rhea" id="RHEA-COMP:9623"/>
        <dbReference type="Rhea" id="RHEA-COMP:9685"/>
        <dbReference type="Rhea" id="RHEA-COMP:9916"/>
        <dbReference type="Rhea" id="RHEA-COMP:14125"/>
        <dbReference type="ChEBI" id="CHEBI:15378"/>
        <dbReference type="ChEBI" id="CHEBI:16526"/>
        <dbReference type="ChEBI" id="CHEBI:64479"/>
        <dbReference type="ChEBI" id="CHEBI:78449"/>
        <dbReference type="ChEBI" id="CHEBI:78776"/>
        <dbReference type="ChEBI" id="CHEBI:138651"/>
        <dbReference type="EC" id="2.3.1.41"/>
    </reaction>
    <physiologicalReaction direction="left-to-right" evidence="10">
        <dbReference type="Rhea" id="RHEA:22837"/>
    </physiologicalReaction>
</comment>
<evidence type="ECO:0000256" key="10">
    <source>
        <dbReference type="ARBA" id="ARBA00048506"/>
    </source>
</evidence>
<dbReference type="SUPFAM" id="SSF53901">
    <property type="entry name" value="Thiolase-like"/>
    <property type="match status" value="1"/>
</dbReference>
<reference evidence="12 13" key="1">
    <citation type="journal article" date="2014" name="Int. J. Syst. Evol. Microbiol.">
        <title>Phylogenomics and the dynamic genome evolution of the genus Streptococcus.</title>
        <authorList>
            <consortium name="The Broad Institute Genome Sequencing Platform"/>
            <person name="Richards V.P."/>
            <person name="Palmer S.R."/>
            <person name="Pavinski Bitar P.D."/>
            <person name="Qin X."/>
            <person name="Weinstock G.M."/>
            <person name="Highlander S.K."/>
            <person name="Town C.D."/>
            <person name="Burne R.A."/>
            <person name="Stanhope M.J."/>
        </authorList>
    </citation>
    <scope>NUCLEOTIDE SEQUENCE [LARGE SCALE GENOMIC DNA]</scope>
    <source>
        <strain evidence="12 13">NCTC 11558</strain>
    </source>
</reference>
<gene>
    <name evidence="12" type="ORF">STRMA_0774</name>
</gene>
<comment type="subunit">
    <text evidence="2">Homodimer.</text>
</comment>
<dbReference type="GO" id="GO:0006633">
    <property type="term" value="P:fatty acid biosynthetic process"/>
    <property type="evidence" value="ECO:0007669"/>
    <property type="project" value="TreeGrafter"/>
</dbReference>
<evidence type="ECO:0000256" key="5">
    <source>
        <dbReference type="ARBA" id="ARBA00023315"/>
    </source>
</evidence>
<protein>
    <recommendedName>
        <fullName evidence="6">3-oxoacyl-[acyl-carrier-protein] synthase 1</fullName>
        <ecNumber evidence="3">2.3.1.41</ecNumber>
    </recommendedName>
    <alternativeName>
        <fullName evidence="7">3-oxoacyl-[acyl-carrier-protein] synthase I</fullName>
    </alternativeName>
    <alternativeName>
        <fullName evidence="8">Beta-ketoacyl-ACP synthase I</fullName>
    </alternativeName>
</protein>
<feature type="domain" description="Beta-ketoacyl synthase-like N-terminal" evidence="11">
    <location>
        <begin position="45"/>
        <end position="181"/>
    </location>
</feature>
<keyword evidence="5" id="KW-0012">Acyltransferase</keyword>
<evidence type="ECO:0000256" key="1">
    <source>
        <dbReference type="ARBA" id="ARBA00004496"/>
    </source>
</evidence>
<sequence length="343" mass="38518">METVVITGGSLVTEEINYDKDFLFPVLKLENANYKELIGGRGLRYLTDATKMSLVAAKMAKENAQIEEFIPERSGVVVATNFSSMSTIVDFDKLTLAEGPRSVGAMQGPNLVLNATAAKLGIHFNISGFNTTISTGRVAALDALEYAYHMIQKREVDLVIVTGVEEFTPAYKQWLAETHIMSADQIAQLRQLGGTIILESQSHAKARGAKIYGQILKFCSTFDSHFLVKNTNKKNENNYEEYHYLMTELSENTEEYMSICIADNHLMEDHQDEIDYFQRNFKQTEILPIYDVFGGELFGSTGIAQILYSLQKFQEEKGAILCNDWSGNFKGLSLSHHNEMVKE</sequence>
<accession>G5JUF1</accession>
<dbReference type="Pfam" id="PF00109">
    <property type="entry name" value="ketoacyl-synt"/>
    <property type="match status" value="1"/>
</dbReference>
<comment type="subcellular location">
    <subcellularLocation>
        <location evidence="1">Cytoplasm</location>
    </subcellularLocation>
</comment>
<evidence type="ECO:0000256" key="6">
    <source>
        <dbReference type="ARBA" id="ARBA00039450"/>
    </source>
</evidence>
<dbReference type="Gene3D" id="3.40.47.10">
    <property type="match status" value="1"/>
</dbReference>
<dbReference type="STRING" id="764298.STRMA_0774"/>
<evidence type="ECO:0000259" key="11">
    <source>
        <dbReference type="Pfam" id="PF00109"/>
    </source>
</evidence>
<dbReference type="PANTHER" id="PTHR11712:SF306">
    <property type="entry name" value="3-OXOACYL-[ACYL-CARRIER-PROTEIN] SYNTHASE 1"/>
    <property type="match status" value="1"/>
</dbReference>
<proteinExistence type="predicted"/>
<evidence type="ECO:0000256" key="7">
    <source>
        <dbReference type="ARBA" id="ARBA00041620"/>
    </source>
</evidence>
<dbReference type="GO" id="GO:0005829">
    <property type="term" value="C:cytosol"/>
    <property type="evidence" value="ECO:0007669"/>
    <property type="project" value="TreeGrafter"/>
</dbReference>
<dbReference type="AlphaFoldDB" id="G5JUF1"/>
<dbReference type="InterPro" id="IPR014030">
    <property type="entry name" value="Ketoacyl_synth_N"/>
</dbReference>
<evidence type="ECO:0000256" key="3">
    <source>
        <dbReference type="ARBA" id="ARBA00013191"/>
    </source>
</evidence>
<evidence type="ECO:0000313" key="12">
    <source>
        <dbReference type="EMBL" id="EHJ52818.1"/>
    </source>
</evidence>
<evidence type="ECO:0000256" key="8">
    <source>
        <dbReference type="ARBA" id="ARBA00042143"/>
    </source>
</evidence>
<dbReference type="GO" id="GO:0004315">
    <property type="term" value="F:3-oxoacyl-[acyl-carrier-protein] synthase activity"/>
    <property type="evidence" value="ECO:0007669"/>
    <property type="project" value="UniProtKB-EC"/>
</dbReference>
<dbReference type="EMBL" id="AEUW02000001">
    <property type="protein sequence ID" value="EHJ52818.1"/>
    <property type="molecule type" value="Genomic_DNA"/>
</dbReference>
<dbReference type="InterPro" id="IPR000794">
    <property type="entry name" value="Beta-ketoacyl_synthase"/>
</dbReference>
<comment type="catalytic activity">
    <reaction evidence="9">
        <text>(3Z)-decenoyl-[ACP] + malonyl-[ACP] + H(+) = 3-oxo-(5Z)-dodecenoyl-[ACP] + holo-[ACP] + CO2</text>
        <dbReference type="Rhea" id="RHEA:54940"/>
        <dbReference type="Rhea" id="RHEA-COMP:9623"/>
        <dbReference type="Rhea" id="RHEA-COMP:9685"/>
        <dbReference type="Rhea" id="RHEA-COMP:9927"/>
        <dbReference type="Rhea" id="RHEA-COMP:14042"/>
        <dbReference type="ChEBI" id="CHEBI:15378"/>
        <dbReference type="ChEBI" id="CHEBI:16526"/>
        <dbReference type="ChEBI" id="CHEBI:64479"/>
        <dbReference type="ChEBI" id="CHEBI:78449"/>
        <dbReference type="ChEBI" id="CHEBI:78798"/>
        <dbReference type="ChEBI" id="CHEBI:138410"/>
    </reaction>
    <physiologicalReaction direction="left-to-right" evidence="9">
        <dbReference type="Rhea" id="RHEA:54941"/>
    </physiologicalReaction>
</comment>
<dbReference type="OrthoDB" id="2773909at2"/>
<dbReference type="PANTHER" id="PTHR11712">
    <property type="entry name" value="POLYKETIDE SYNTHASE-RELATED"/>
    <property type="match status" value="1"/>
</dbReference>
<comment type="caution">
    <text evidence="12">The sequence shown here is derived from an EMBL/GenBank/DDBJ whole genome shotgun (WGS) entry which is preliminary data.</text>
</comment>
<evidence type="ECO:0000313" key="13">
    <source>
        <dbReference type="Proteomes" id="UP000003573"/>
    </source>
</evidence>
<evidence type="ECO:0000256" key="4">
    <source>
        <dbReference type="ARBA" id="ARBA00022679"/>
    </source>
</evidence>
<name>G5JUF1_9STRE</name>
<keyword evidence="4" id="KW-0808">Transferase</keyword>
<organism evidence="12 13">
    <name type="scientific">Streptococcus macacae NCTC 11558</name>
    <dbReference type="NCBI Taxonomy" id="764298"/>
    <lineage>
        <taxon>Bacteria</taxon>
        <taxon>Bacillati</taxon>
        <taxon>Bacillota</taxon>
        <taxon>Bacilli</taxon>
        <taxon>Lactobacillales</taxon>
        <taxon>Streptococcaceae</taxon>
        <taxon>Streptococcus</taxon>
    </lineage>
</organism>
<dbReference type="Proteomes" id="UP000003573">
    <property type="component" value="Unassembled WGS sequence"/>
</dbReference>
<dbReference type="InterPro" id="IPR016039">
    <property type="entry name" value="Thiolase-like"/>
</dbReference>